<sequence>MDFHSAVDMIASILADSSNTVQEALDILEEVKADLFRTPLD</sequence>
<dbReference type="Proteomes" id="UP001197974">
    <property type="component" value="Plasmid unnamed2"/>
</dbReference>
<accession>A0ABY9JYP2</accession>
<evidence type="ECO:0000313" key="2">
    <source>
        <dbReference type="Proteomes" id="UP001197974"/>
    </source>
</evidence>
<name>A0ABY9JYP2_9BACI</name>
<reference evidence="1 2" key="1">
    <citation type="submission" date="2023-06" db="EMBL/GenBank/DDBJ databases">
        <title>Five Gram-positive bacteria isolated from mangrove sediments in Shenzhen, Guangdong, China.</title>
        <authorList>
            <person name="Yu S."/>
            <person name="Zheng W."/>
            <person name="Huang Y."/>
        </authorList>
    </citation>
    <scope>NUCLEOTIDE SEQUENCE [LARGE SCALE GENOMIC DNA]</scope>
    <source>
        <strain evidence="1 2">SaN35-3</strain>
        <plasmid evidence="1 2">unnamed2</plasmid>
    </source>
</reference>
<dbReference type="RefSeq" id="WP_264189929.1">
    <property type="nucleotide sequence ID" value="NZ_CP129015.1"/>
</dbReference>
<keyword evidence="2" id="KW-1185">Reference proteome</keyword>
<gene>
    <name evidence="1" type="ORF">LC087_19280</name>
</gene>
<proteinExistence type="predicted"/>
<organism evidence="1 2">
    <name type="scientific">Bacillus carboniphilus</name>
    <dbReference type="NCBI Taxonomy" id="86663"/>
    <lineage>
        <taxon>Bacteria</taxon>
        <taxon>Bacillati</taxon>
        <taxon>Bacillota</taxon>
        <taxon>Bacilli</taxon>
        <taxon>Bacillales</taxon>
        <taxon>Bacillaceae</taxon>
        <taxon>Bacillus</taxon>
    </lineage>
</organism>
<geneLocation type="plasmid" evidence="1 2">
    <name>unnamed2</name>
</geneLocation>
<evidence type="ECO:0000313" key="1">
    <source>
        <dbReference type="EMBL" id="WLR44511.1"/>
    </source>
</evidence>
<protein>
    <submittedName>
        <fullName evidence="1">Uncharacterized protein</fullName>
    </submittedName>
</protein>
<dbReference type="EMBL" id="CP129015">
    <property type="protein sequence ID" value="WLR44511.1"/>
    <property type="molecule type" value="Genomic_DNA"/>
</dbReference>
<keyword evidence="1" id="KW-0614">Plasmid</keyword>